<dbReference type="Pfam" id="PF06889">
    <property type="entry name" value="DUF1266"/>
    <property type="match status" value="1"/>
</dbReference>
<dbReference type="InterPro" id="IPR009677">
    <property type="entry name" value="DUF1266"/>
</dbReference>
<accession>A0A1I3QG12</accession>
<reference evidence="3" key="1">
    <citation type="submission" date="2016-10" db="EMBL/GenBank/DDBJ databases">
        <authorList>
            <person name="Varghese N."/>
            <person name="Submissions S."/>
        </authorList>
    </citation>
    <scope>NUCLEOTIDE SEQUENCE [LARGE SCALE GENOMIC DNA]</scope>
    <source>
        <strain evidence="3">DSM 28881</strain>
    </source>
</reference>
<protein>
    <recommendedName>
        <fullName evidence="1">DUF1266 domain-containing protein</fullName>
    </recommendedName>
</protein>
<dbReference type="Proteomes" id="UP000199559">
    <property type="component" value="Unassembled WGS sequence"/>
</dbReference>
<name>A0A1I3QG12_9FLAO</name>
<gene>
    <name evidence="2" type="ORF">SAMN05443431_10697</name>
</gene>
<dbReference type="AlphaFoldDB" id="A0A1I3QG12"/>
<organism evidence="2 3">
    <name type="scientific">Olleya namhaensis</name>
    <dbReference type="NCBI Taxonomy" id="1144750"/>
    <lineage>
        <taxon>Bacteria</taxon>
        <taxon>Pseudomonadati</taxon>
        <taxon>Bacteroidota</taxon>
        <taxon>Flavobacteriia</taxon>
        <taxon>Flavobacteriales</taxon>
        <taxon>Flavobacteriaceae</taxon>
    </lineage>
</organism>
<keyword evidence="3" id="KW-1185">Reference proteome</keyword>
<proteinExistence type="predicted"/>
<dbReference type="EMBL" id="FORM01000006">
    <property type="protein sequence ID" value="SFJ32106.1"/>
    <property type="molecule type" value="Genomic_DNA"/>
</dbReference>
<feature type="domain" description="DUF1266" evidence="1">
    <location>
        <begin position="54"/>
        <end position="210"/>
    </location>
</feature>
<sequence>MTADITPQIQEQLNLSALLLKKNYNTADLSTWSGFNSEDQMQVKQAKRLLKLNGITSGLHLRNSLQRYQSGQMVSHTFSKLAAEFRMDTTTSFDAKYNAQEHPRLKHNYKMVWKYRFTLKEHLLIGYELSYYIYLMRLATVVGFIGTDELLLRMEDANETIKSTFSSWGAFHRNVCLGDEFVLGATEQDNSKFPGSKTLWEHYQRLYVKHADWFKTWNK</sequence>
<dbReference type="RefSeq" id="WP_090840339.1">
    <property type="nucleotide sequence ID" value="NZ_FORM01000006.1"/>
</dbReference>
<dbReference type="STRING" id="1144750.SAMN05443431_10697"/>
<evidence type="ECO:0000313" key="2">
    <source>
        <dbReference type="EMBL" id="SFJ32106.1"/>
    </source>
</evidence>
<evidence type="ECO:0000313" key="3">
    <source>
        <dbReference type="Proteomes" id="UP000199559"/>
    </source>
</evidence>
<evidence type="ECO:0000259" key="1">
    <source>
        <dbReference type="Pfam" id="PF06889"/>
    </source>
</evidence>